<dbReference type="SUPFAM" id="SSF51445">
    <property type="entry name" value="(Trans)glycosidases"/>
    <property type="match status" value="1"/>
</dbReference>
<accession>A0A5P2FZZ0</accession>
<evidence type="ECO:0000256" key="2">
    <source>
        <dbReference type="ARBA" id="ARBA00010687"/>
    </source>
</evidence>
<keyword evidence="4 6" id="KW-0378">Hydrolase</keyword>
<evidence type="ECO:0000256" key="3">
    <source>
        <dbReference type="ARBA" id="ARBA00012556"/>
    </source>
</evidence>
<dbReference type="OrthoDB" id="9768786at2"/>
<evidence type="ECO:0000256" key="5">
    <source>
        <dbReference type="ARBA" id="ARBA00023295"/>
    </source>
</evidence>
<evidence type="ECO:0000256" key="6">
    <source>
        <dbReference type="RuleBase" id="RU361192"/>
    </source>
</evidence>
<name>A0A5P2FZZ0_9BACT</name>
<gene>
    <name evidence="7" type="ORF">E0W69_010680</name>
</gene>
<keyword evidence="5 6" id="KW-0326">Glycosidase</keyword>
<dbReference type="Gene3D" id="3.20.20.80">
    <property type="entry name" value="Glycosidases"/>
    <property type="match status" value="1"/>
</dbReference>
<comment type="similarity">
    <text evidence="2 6">Belongs to the glycosyl hydrolase 53 family.</text>
</comment>
<dbReference type="Pfam" id="PF07745">
    <property type="entry name" value="Glyco_hydro_53"/>
    <property type="match status" value="1"/>
</dbReference>
<dbReference type="GO" id="GO:0015926">
    <property type="term" value="F:glucosidase activity"/>
    <property type="evidence" value="ECO:0007669"/>
    <property type="project" value="InterPro"/>
</dbReference>
<dbReference type="Proteomes" id="UP000292424">
    <property type="component" value="Chromosome"/>
</dbReference>
<protein>
    <recommendedName>
        <fullName evidence="3 6">Arabinogalactan endo-beta-1,4-galactanase</fullName>
        <ecNumber evidence="3 6">3.2.1.89</ecNumber>
    </recommendedName>
</protein>
<evidence type="ECO:0000256" key="4">
    <source>
        <dbReference type="ARBA" id="ARBA00022801"/>
    </source>
</evidence>
<dbReference type="GO" id="GO:0045490">
    <property type="term" value="P:pectin catabolic process"/>
    <property type="evidence" value="ECO:0007669"/>
    <property type="project" value="TreeGrafter"/>
</dbReference>
<sequence>MKLFRYIFIGLLAAASCKKFDVPGPTSLQSSHNNLAKGADPSWVTQMEANGYKFYNTTGEQADLFQILKNQGINSIRLRVWVNPDGGWNGEQDVINKAKRANSLGLKLLIDFHYSDSWADPAQQVKPTAWQNATFAQLTDSVYYHTYNVLNDLKNNGIVPSWVQVGNETNDGMLWPDGQASKSFTNYATLINAGYKAVKDINDSIKVIIHLANGDDNSLYRWMFDSLTAHNTNFDVIGMSLYPSTSSWQGQAVACDSNLLDMSSRYNKEVMLCEVGMGASDSTNSRSFVSKMIDYVDNIPNKKGIGVFYWEPEAYGNWQNYLMGSFNEAGMPTIAMKAFY</sequence>
<dbReference type="EC" id="3.2.1.89" evidence="3 6"/>
<dbReference type="AlphaFoldDB" id="A0A5P2FZZ0"/>
<dbReference type="GO" id="GO:0031218">
    <property type="term" value="F:arabinogalactan endo-1,4-beta-galactosidase activity"/>
    <property type="evidence" value="ECO:0007669"/>
    <property type="project" value="UniProtKB-EC"/>
</dbReference>
<dbReference type="RefSeq" id="WP_131330050.1">
    <property type="nucleotide sequence ID" value="NZ_CP044016.1"/>
</dbReference>
<dbReference type="PROSITE" id="PS51257">
    <property type="entry name" value="PROKAR_LIPOPROTEIN"/>
    <property type="match status" value="1"/>
</dbReference>
<evidence type="ECO:0000256" key="1">
    <source>
        <dbReference type="ARBA" id="ARBA00001695"/>
    </source>
</evidence>
<evidence type="ECO:0000313" key="7">
    <source>
        <dbReference type="EMBL" id="QES89104.1"/>
    </source>
</evidence>
<keyword evidence="8" id="KW-1185">Reference proteome</keyword>
<dbReference type="InterPro" id="IPR017853">
    <property type="entry name" value="GH"/>
</dbReference>
<dbReference type="PANTHER" id="PTHR34983">
    <property type="entry name" value="ARABINOGALACTAN ENDO-BETA-1,4-GALACTANASE A"/>
    <property type="match status" value="1"/>
</dbReference>
<proteinExistence type="inferred from homology"/>
<evidence type="ECO:0000313" key="8">
    <source>
        <dbReference type="Proteomes" id="UP000292424"/>
    </source>
</evidence>
<dbReference type="InterPro" id="IPR011683">
    <property type="entry name" value="Glyco_hydro_53"/>
</dbReference>
<comment type="catalytic activity">
    <reaction evidence="1 6">
        <text>The enzyme specifically hydrolyzes (1-&gt;4)-beta-D-galactosidic linkages in type I arabinogalactans.</text>
        <dbReference type="EC" id="3.2.1.89"/>
    </reaction>
</comment>
<organism evidence="7 8">
    <name type="scientific">Rhizosphaericola mali</name>
    <dbReference type="NCBI Taxonomy" id="2545455"/>
    <lineage>
        <taxon>Bacteria</taxon>
        <taxon>Pseudomonadati</taxon>
        <taxon>Bacteroidota</taxon>
        <taxon>Chitinophagia</taxon>
        <taxon>Chitinophagales</taxon>
        <taxon>Chitinophagaceae</taxon>
        <taxon>Rhizosphaericola</taxon>
    </lineage>
</organism>
<dbReference type="EMBL" id="CP044016">
    <property type="protein sequence ID" value="QES89104.1"/>
    <property type="molecule type" value="Genomic_DNA"/>
</dbReference>
<reference evidence="7 8" key="1">
    <citation type="submission" date="2019-09" db="EMBL/GenBank/DDBJ databases">
        <title>Complete genome sequence of Arachidicoccus sp. B3-10 isolated from apple orchard soil.</title>
        <authorList>
            <person name="Kim H.S."/>
            <person name="Han K.-I."/>
            <person name="Suh M.K."/>
            <person name="Lee K.C."/>
            <person name="Eom M.K."/>
            <person name="Kim J.-S."/>
            <person name="Kang S.W."/>
            <person name="Sin Y."/>
            <person name="Lee J.-S."/>
        </authorList>
    </citation>
    <scope>NUCLEOTIDE SEQUENCE [LARGE SCALE GENOMIC DNA]</scope>
    <source>
        <strain evidence="7 8">B3-10</strain>
    </source>
</reference>
<dbReference type="KEGG" id="arac:E0W69_010680"/>
<dbReference type="PANTHER" id="PTHR34983:SF1">
    <property type="entry name" value="ARABINOGALACTAN ENDO-BETA-1,4-GALACTANASE A"/>
    <property type="match status" value="1"/>
</dbReference>